<dbReference type="CDD" id="cd12914">
    <property type="entry name" value="PDC1_DGC_like"/>
    <property type="match status" value="1"/>
</dbReference>
<dbReference type="Gene3D" id="2.10.70.100">
    <property type="match status" value="1"/>
</dbReference>
<feature type="domain" description="PAC" evidence="14">
    <location>
        <begin position="437"/>
        <end position="489"/>
    </location>
</feature>
<dbReference type="Gene3D" id="3.30.450.20">
    <property type="entry name" value="PAS domain"/>
    <property type="match status" value="2"/>
</dbReference>
<keyword evidence="7" id="KW-0812">Transmembrane</keyword>
<dbReference type="Gene3D" id="3.30.565.10">
    <property type="entry name" value="Histidine kinase-like ATPase, C-terminal domain"/>
    <property type="match status" value="1"/>
</dbReference>
<dbReference type="SUPFAM" id="SSF55874">
    <property type="entry name" value="ATPase domain of HSP90 chaperone/DNA topoisomerase II/histidine kinase"/>
    <property type="match status" value="1"/>
</dbReference>
<keyword evidence="9" id="KW-1133">Transmembrane helix</keyword>
<dbReference type="CDD" id="cd00130">
    <property type="entry name" value="PAS"/>
    <property type="match status" value="1"/>
</dbReference>
<dbReference type="SUPFAM" id="SSF55785">
    <property type="entry name" value="PYP-like sensor domain (PAS domain)"/>
    <property type="match status" value="1"/>
</dbReference>
<evidence type="ECO:0000256" key="8">
    <source>
        <dbReference type="ARBA" id="ARBA00022777"/>
    </source>
</evidence>
<keyword evidence="5" id="KW-0597">Phosphoprotein</keyword>
<evidence type="ECO:0000256" key="7">
    <source>
        <dbReference type="ARBA" id="ARBA00022692"/>
    </source>
</evidence>
<dbReference type="PROSITE" id="PS50112">
    <property type="entry name" value="PAS"/>
    <property type="match status" value="1"/>
</dbReference>
<reference evidence="16" key="1">
    <citation type="journal article" date="2022" name="Environ. Microbiol.">
        <title>Geoalkalibacter halelectricus SAP #1 sp. nov. possessing extracellular electron transfer and mineral#reducing capabilities from a haloalkaline environment.</title>
        <authorList>
            <person name="Yadav S."/>
            <person name="Singh R."/>
            <person name="Sundharam S.S."/>
            <person name="Chaudhary S."/>
            <person name="Krishnamurthi S."/>
            <person name="Patil S.A."/>
        </authorList>
    </citation>
    <scope>NUCLEOTIDE SEQUENCE</scope>
    <source>
        <strain evidence="16">SAP-1</strain>
    </source>
</reference>
<dbReference type="PROSITE" id="PS50113">
    <property type="entry name" value="PAC"/>
    <property type="match status" value="1"/>
</dbReference>
<keyword evidence="11" id="KW-0175">Coiled coil</keyword>
<dbReference type="InterPro" id="IPR001610">
    <property type="entry name" value="PAC"/>
</dbReference>
<evidence type="ECO:0000259" key="14">
    <source>
        <dbReference type="PROSITE" id="PS50113"/>
    </source>
</evidence>
<sequence>MRSWGLQARLTTTLCLLVVGVLSLLGWAALRYFEKEIARTIAAHQYALVEALAAEIDDKLYLAQRGLMAMAREVPIDPGAAQAFLEYQPFAHSVFEHALALMSPDGRLLALHPGEEAMFTQDFSEREYLRETLRTARPYVSKPFVSKREYAPLILMLTAPVFDEQGRIRAVLLGSLDVTHDNFLGKLSRTRIGRTGYVYLFAADRTMIMHPDSSRIMQQDVPLGVNPLFDRAVEGFEGSGETVNSRGIHMLASYKQLIMTDWVLGASTPLEDAYAAVYQARQALLVAVAVSALVTVVLVCGCTQRLTAPLRRLTEHVRAMGEKQGEARFFQCGRGDEIGTLARAFNDLIAELDHEAEALQDSETLLAEAQSMAHMGHWQVDLPGGRSHWSEELARITGFQAQRPPPTREEFFALIHPEDLPWVRETAEEAFRSGGRFVIEHRLVRPDGEVRLVHSQAEMFRDAAGRPRRIFGTVQDVTERKQVEVQLQDLLAAMAAKNQQLEQAYQELQATQAYVRQQEKMAGIGQLAAGVAHEINNPLGYISSNLATLDKYLERLGEFVENQDALLKEGLGQAHLELESRRKALKIGAILEDIPHLLAESREGAARVKKIVQDLKSFSRVDEGEPVVADLVQVLESTINIVWNEIKYKAELVRDYAELPPLRCHPQQLGQVFMNLLVNAAQAIDKQGTIRVSARSARGWIWVDVSDTGAGIAPEHLGRLFEPFFTTKEVGKGTGLGLSIAYEIVQKHGGEIRVASQPGQGATFSVGLPQTDDVSFHDSSN</sequence>
<keyword evidence="17" id="KW-1185">Reference proteome</keyword>
<evidence type="ECO:0000256" key="1">
    <source>
        <dbReference type="ARBA" id="ARBA00000085"/>
    </source>
</evidence>
<organism evidence="16 17">
    <name type="scientific">Geoalkalibacter halelectricus</name>
    <dbReference type="NCBI Taxonomy" id="2847045"/>
    <lineage>
        <taxon>Bacteria</taxon>
        <taxon>Pseudomonadati</taxon>
        <taxon>Thermodesulfobacteriota</taxon>
        <taxon>Desulfuromonadia</taxon>
        <taxon>Desulfuromonadales</taxon>
        <taxon>Geoalkalibacteraceae</taxon>
        <taxon>Geoalkalibacter</taxon>
    </lineage>
</organism>
<feature type="domain" description="PAS" evidence="13">
    <location>
        <begin position="362"/>
        <end position="434"/>
    </location>
</feature>
<dbReference type="SMART" id="SM00086">
    <property type="entry name" value="PAC"/>
    <property type="match status" value="1"/>
</dbReference>
<evidence type="ECO:0000256" key="10">
    <source>
        <dbReference type="ARBA" id="ARBA00023136"/>
    </source>
</evidence>
<dbReference type="InterPro" id="IPR003661">
    <property type="entry name" value="HisK_dim/P_dom"/>
</dbReference>
<dbReference type="EC" id="2.7.13.3" evidence="3"/>
<dbReference type="Pfam" id="PF00672">
    <property type="entry name" value="HAMP"/>
    <property type="match status" value="1"/>
</dbReference>
<proteinExistence type="predicted"/>
<dbReference type="InterPro" id="IPR003660">
    <property type="entry name" value="HAMP_dom"/>
</dbReference>
<dbReference type="Gene3D" id="1.10.287.130">
    <property type="match status" value="1"/>
</dbReference>
<evidence type="ECO:0000256" key="3">
    <source>
        <dbReference type="ARBA" id="ARBA00012438"/>
    </source>
</evidence>
<dbReference type="Pfam" id="PF02518">
    <property type="entry name" value="HATPase_c"/>
    <property type="match status" value="1"/>
</dbReference>
<gene>
    <name evidence="16" type="ORF">L9S41_05305</name>
</gene>
<dbReference type="InterPro" id="IPR036890">
    <property type="entry name" value="HATPase_C_sf"/>
</dbReference>
<evidence type="ECO:0000259" key="12">
    <source>
        <dbReference type="PROSITE" id="PS50109"/>
    </source>
</evidence>
<dbReference type="SMART" id="SM00387">
    <property type="entry name" value="HATPase_c"/>
    <property type="match status" value="1"/>
</dbReference>
<dbReference type="EMBL" id="CP092109">
    <property type="protein sequence ID" value="UWZ80820.1"/>
    <property type="molecule type" value="Genomic_DNA"/>
</dbReference>
<dbReference type="Pfam" id="PF02743">
    <property type="entry name" value="dCache_1"/>
    <property type="match status" value="1"/>
</dbReference>
<feature type="domain" description="HAMP" evidence="15">
    <location>
        <begin position="304"/>
        <end position="357"/>
    </location>
</feature>
<keyword evidence="16" id="KW-0547">Nucleotide-binding</keyword>
<dbReference type="PANTHER" id="PTHR43065">
    <property type="entry name" value="SENSOR HISTIDINE KINASE"/>
    <property type="match status" value="1"/>
</dbReference>
<dbReference type="InterPro" id="IPR004358">
    <property type="entry name" value="Sig_transdc_His_kin-like_C"/>
</dbReference>
<evidence type="ECO:0000313" key="16">
    <source>
        <dbReference type="EMBL" id="UWZ80820.1"/>
    </source>
</evidence>
<protein>
    <recommendedName>
        <fullName evidence="3">histidine kinase</fullName>
        <ecNumber evidence="3">2.7.13.3</ecNumber>
    </recommendedName>
</protein>
<dbReference type="PANTHER" id="PTHR43065:SF50">
    <property type="entry name" value="HISTIDINE KINASE"/>
    <property type="match status" value="1"/>
</dbReference>
<keyword evidence="8" id="KW-0418">Kinase</keyword>
<evidence type="ECO:0000256" key="2">
    <source>
        <dbReference type="ARBA" id="ARBA00004651"/>
    </source>
</evidence>
<name>A0ABY5ZNU7_9BACT</name>
<evidence type="ECO:0000259" key="13">
    <source>
        <dbReference type="PROSITE" id="PS50112"/>
    </source>
</evidence>
<evidence type="ECO:0000256" key="4">
    <source>
        <dbReference type="ARBA" id="ARBA00022475"/>
    </source>
</evidence>
<dbReference type="PRINTS" id="PR00344">
    <property type="entry name" value="BCTRLSENSOR"/>
</dbReference>
<dbReference type="Pfam" id="PF08447">
    <property type="entry name" value="PAS_3"/>
    <property type="match status" value="1"/>
</dbReference>
<dbReference type="InterPro" id="IPR035965">
    <property type="entry name" value="PAS-like_dom_sf"/>
</dbReference>
<dbReference type="InterPro" id="IPR000700">
    <property type="entry name" value="PAS-assoc_C"/>
</dbReference>
<dbReference type="PROSITE" id="PS50885">
    <property type="entry name" value="HAMP"/>
    <property type="match status" value="1"/>
</dbReference>
<feature type="coiled-coil region" evidence="11">
    <location>
        <begin position="480"/>
        <end position="518"/>
    </location>
</feature>
<dbReference type="SMART" id="SM00304">
    <property type="entry name" value="HAMP"/>
    <property type="match status" value="1"/>
</dbReference>
<evidence type="ECO:0000313" key="17">
    <source>
        <dbReference type="Proteomes" id="UP001060414"/>
    </source>
</evidence>
<comment type="catalytic activity">
    <reaction evidence="1">
        <text>ATP + protein L-histidine = ADP + protein N-phospho-L-histidine.</text>
        <dbReference type="EC" id="2.7.13.3"/>
    </reaction>
</comment>
<dbReference type="RefSeq" id="WP_260749186.1">
    <property type="nucleotide sequence ID" value="NZ_CP092109.1"/>
</dbReference>
<dbReference type="GO" id="GO:0005524">
    <property type="term" value="F:ATP binding"/>
    <property type="evidence" value="ECO:0007669"/>
    <property type="project" value="UniProtKB-KW"/>
</dbReference>
<comment type="subcellular location">
    <subcellularLocation>
        <location evidence="2">Cell membrane</location>
        <topology evidence="2">Multi-pass membrane protein</topology>
    </subcellularLocation>
</comment>
<dbReference type="NCBIfam" id="TIGR00229">
    <property type="entry name" value="sensory_box"/>
    <property type="match status" value="1"/>
</dbReference>
<dbReference type="InterPro" id="IPR036097">
    <property type="entry name" value="HisK_dim/P_sf"/>
</dbReference>
<keyword evidence="10" id="KW-0472">Membrane</keyword>
<dbReference type="Proteomes" id="UP001060414">
    <property type="component" value="Chromosome"/>
</dbReference>
<evidence type="ECO:0000256" key="11">
    <source>
        <dbReference type="SAM" id="Coils"/>
    </source>
</evidence>
<dbReference type="InterPro" id="IPR003594">
    <property type="entry name" value="HATPase_dom"/>
</dbReference>
<evidence type="ECO:0000256" key="5">
    <source>
        <dbReference type="ARBA" id="ARBA00022553"/>
    </source>
</evidence>
<dbReference type="CDD" id="cd00082">
    <property type="entry name" value="HisKA"/>
    <property type="match status" value="1"/>
</dbReference>
<keyword evidence="4" id="KW-1003">Cell membrane</keyword>
<keyword evidence="16" id="KW-0067">ATP-binding</keyword>
<keyword evidence="6" id="KW-0808">Transferase</keyword>
<dbReference type="SUPFAM" id="SSF158472">
    <property type="entry name" value="HAMP domain-like"/>
    <property type="match status" value="1"/>
</dbReference>
<dbReference type="InterPro" id="IPR000014">
    <property type="entry name" value="PAS"/>
</dbReference>
<evidence type="ECO:0000256" key="6">
    <source>
        <dbReference type="ARBA" id="ARBA00022679"/>
    </source>
</evidence>
<dbReference type="InterPro" id="IPR033479">
    <property type="entry name" value="dCache_1"/>
</dbReference>
<dbReference type="CDD" id="cd06225">
    <property type="entry name" value="HAMP"/>
    <property type="match status" value="1"/>
</dbReference>
<dbReference type="SMART" id="SM00388">
    <property type="entry name" value="HisKA"/>
    <property type="match status" value="1"/>
</dbReference>
<dbReference type="PROSITE" id="PS50109">
    <property type="entry name" value="HIS_KIN"/>
    <property type="match status" value="1"/>
</dbReference>
<dbReference type="SUPFAM" id="SSF47384">
    <property type="entry name" value="Homodimeric domain of signal transducing histidine kinase"/>
    <property type="match status" value="1"/>
</dbReference>
<feature type="domain" description="Histidine kinase" evidence="12">
    <location>
        <begin position="530"/>
        <end position="772"/>
    </location>
</feature>
<accession>A0ABY5ZNU7</accession>
<dbReference type="InterPro" id="IPR013655">
    <property type="entry name" value="PAS_fold_3"/>
</dbReference>
<dbReference type="InterPro" id="IPR005467">
    <property type="entry name" value="His_kinase_dom"/>
</dbReference>
<evidence type="ECO:0000256" key="9">
    <source>
        <dbReference type="ARBA" id="ARBA00022989"/>
    </source>
</evidence>
<evidence type="ECO:0000259" key="15">
    <source>
        <dbReference type="PROSITE" id="PS50885"/>
    </source>
</evidence>
<dbReference type="CDD" id="cd18774">
    <property type="entry name" value="PDC2_HK_sensor"/>
    <property type="match status" value="1"/>
</dbReference>
<dbReference type="Gene3D" id="6.10.340.10">
    <property type="match status" value="1"/>
</dbReference>